<comment type="caution">
    <text evidence="7">The sequence shown here is derived from an EMBL/GenBank/DDBJ whole genome shotgun (WGS) entry which is preliminary data.</text>
</comment>
<evidence type="ECO:0000313" key="10">
    <source>
        <dbReference type="Proteomes" id="UP001245370"/>
    </source>
</evidence>
<dbReference type="PANTHER" id="PTHR43396">
    <property type="entry name" value="FLAVOHEMOPROTEIN"/>
    <property type="match status" value="1"/>
</dbReference>
<name>A0A9W6FIL4_XANFL</name>
<dbReference type="CDD" id="cd12131">
    <property type="entry name" value="HGbI-like"/>
    <property type="match status" value="1"/>
</dbReference>
<dbReference type="InterPro" id="IPR012292">
    <property type="entry name" value="Globin/Proto"/>
</dbReference>
<keyword evidence="3" id="KW-0479">Metal-binding</keyword>
<keyword evidence="1 5" id="KW-0349">Heme</keyword>
<dbReference type="Pfam" id="PF00042">
    <property type="entry name" value="Globin"/>
    <property type="match status" value="1"/>
</dbReference>
<evidence type="ECO:0000313" key="7">
    <source>
        <dbReference type="EMBL" id="GLI21255.1"/>
    </source>
</evidence>
<evidence type="ECO:0000256" key="5">
    <source>
        <dbReference type="RuleBase" id="RU000356"/>
    </source>
</evidence>
<keyword evidence="8" id="KW-0560">Oxidoreductase</keyword>
<dbReference type="EMBL" id="JAVDPY010000002">
    <property type="protein sequence ID" value="MDR6332978.1"/>
    <property type="molecule type" value="Genomic_DNA"/>
</dbReference>
<dbReference type="InterPro" id="IPR009050">
    <property type="entry name" value="Globin-like_sf"/>
</dbReference>
<comment type="similarity">
    <text evidence="5">Belongs to the globin family.</text>
</comment>
<dbReference type="SUPFAM" id="SSF46458">
    <property type="entry name" value="Globin-like"/>
    <property type="match status" value="1"/>
</dbReference>
<dbReference type="GO" id="GO:0020037">
    <property type="term" value="F:heme binding"/>
    <property type="evidence" value="ECO:0007669"/>
    <property type="project" value="InterPro"/>
</dbReference>
<dbReference type="Proteomes" id="UP001245370">
    <property type="component" value="Unassembled WGS sequence"/>
</dbReference>
<keyword evidence="4" id="KW-0408">Iron</keyword>
<dbReference type="PROSITE" id="PS01033">
    <property type="entry name" value="GLOBIN"/>
    <property type="match status" value="1"/>
</dbReference>
<feature type="domain" description="Globin" evidence="6">
    <location>
        <begin position="2"/>
        <end position="136"/>
    </location>
</feature>
<reference evidence="8 10" key="2">
    <citation type="submission" date="2023-07" db="EMBL/GenBank/DDBJ databases">
        <title>Genomic Encyclopedia of Type Strains, Phase IV (KMG-IV): sequencing the most valuable type-strain genomes for metagenomic binning, comparative biology and taxonomic classification.</title>
        <authorList>
            <person name="Goeker M."/>
        </authorList>
    </citation>
    <scope>NUCLEOTIDE SEQUENCE [LARGE SCALE GENOMIC DNA]</scope>
    <source>
        <strain evidence="8 10">DSM 338</strain>
    </source>
</reference>
<evidence type="ECO:0000256" key="1">
    <source>
        <dbReference type="ARBA" id="ARBA00022617"/>
    </source>
</evidence>
<dbReference type="InterPro" id="IPR000971">
    <property type="entry name" value="Globin"/>
</dbReference>
<dbReference type="GO" id="GO:0019825">
    <property type="term" value="F:oxygen binding"/>
    <property type="evidence" value="ECO:0007669"/>
    <property type="project" value="InterPro"/>
</dbReference>
<keyword evidence="2 5" id="KW-0561">Oxygen transport</keyword>
<keyword evidence="8" id="KW-0223">Dioxygenase</keyword>
<evidence type="ECO:0000259" key="6">
    <source>
        <dbReference type="PROSITE" id="PS01033"/>
    </source>
</evidence>
<dbReference type="EMBL" id="BSDO01000001">
    <property type="protein sequence ID" value="GLI21255.1"/>
    <property type="molecule type" value="Genomic_DNA"/>
</dbReference>
<dbReference type="Gene3D" id="1.10.490.10">
    <property type="entry name" value="Globins"/>
    <property type="match status" value="1"/>
</dbReference>
<keyword evidence="10" id="KW-1185">Reference proteome</keyword>
<gene>
    <name evidence="8" type="ORF">GGQ86_001442</name>
    <name evidence="7" type="ORF">XFLAVUS301_09290</name>
</gene>
<dbReference type="PANTHER" id="PTHR43396:SF3">
    <property type="entry name" value="FLAVOHEMOPROTEIN"/>
    <property type="match status" value="1"/>
</dbReference>
<evidence type="ECO:0000256" key="4">
    <source>
        <dbReference type="ARBA" id="ARBA00023004"/>
    </source>
</evidence>
<reference evidence="7" key="1">
    <citation type="submission" date="2022-12" db="EMBL/GenBank/DDBJ databases">
        <title>Reference genome sequencing for broad-spectrum identification of bacterial and archaeal isolates by mass spectrometry.</title>
        <authorList>
            <person name="Sekiguchi Y."/>
            <person name="Tourlousse D.M."/>
        </authorList>
    </citation>
    <scope>NUCLEOTIDE SEQUENCE</scope>
    <source>
        <strain evidence="7">301</strain>
    </source>
</reference>
<dbReference type="GO" id="GO:0046210">
    <property type="term" value="P:nitric oxide catabolic process"/>
    <property type="evidence" value="ECO:0007669"/>
    <property type="project" value="TreeGrafter"/>
</dbReference>
<organism evidence="7 9">
    <name type="scientific">Xanthobacter flavus</name>
    <dbReference type="NCBI Taxonomy" id="281"/>
    <lineage>
        <taxon>Bacteria</taxon>
        <taxon>Pseudomonadati</taxon>
        <taxon>Pseudomonadota</taxon>
        <taxon>Alphaproteobacteria</taxon>
        <taxon>Hyphomicrobiales</taxon>
        <taxon>Xanthobacteraceae</taxon>
        <taxon>Xanthobacter</taxon>
    </lineage>
</organism>
<dbReference type="GO" id="GO:0005344">
    <property type="term" value="F:oxygen carrier activity"/>
    <property type="evidence" value="ECO:0007669"/>
    <property type="project" value="UniProtKB-KW"/>
</dbReference>
<keyword evidence="5" id="KW-0813">Transport</keyword>
<dbReference type="AlphaFoldDB" id="A0A9W6FIL4"/>
<evidence type="ECO:0000313" key="8">
    <source>
        <dbReference type="EMBL" id="MDR6332978.1"/>
    </source>
</evidence>
<evidence type="ECO:0000256" key="3">
    <source>
        <dbReference type="ARBA" id="ARBA00022723"/>
    </source>
</evidence>
<dbReference type="GO" id="GO:0008941">
    <property type="term" value="F:nitric oxide dioxygenase NAD(P)H activity"/>
    <property type="evidence" value="ECO:0007669"/>
    <property type="project" value="UniProtKB-EC"/>
</dbReference>
<dbReference type="Proteomes" id="UP001144397">
    <property type="component" value="Unassembled WGS sequence"/>
</dbReference>
<evidence type="ECO:0000256" key="2">
    <source>
        <dbReference type="ARBA" id="ARBA00022621"/>
    </source>
</evidence>
<evidence type="ECO:0000313" key="9">
    <source>
        <dbReference type="Proteomes" id="UP001144397"/>
    </source>
</evidence>
<proteinExistence type="inferred from homology"/>
<protein>
    <submittedName>
        <fullName evidence="7">Hemoglobin</fullName>
    </submittedName>
    <submittedName>
        <fullName evidence="8">Nitric oxide dioxygenase</fullName>
        <ecNumber evidence="8">1.14.12.17</ecNumber>
    </submittedName>
</protein>
<dbReference type="GO" id="GO:0071949">
    <property type="term" value="F:FAD binding"/>
    <property type="evidence" value="ECO:0007669"/>
    <property type="project" value="TreeGrafter"/>
</dbReference>
<accession>A0A9W6FIL4</accession>
<dbReference type="EC" id="1.14.12.17" evidence="8"/>
<dbReference type="GO" id="GO:0046872">
    <property type="term" value="F:metal ion binding"/>
    <property type="evidence" value="ECO:0007669"/>
    <property type="project" value="UniProtKB-KW"/>
</dbReference>
<sequence length="143" mass="15167">MSLTPSQIELIQDSFRKVVPIADTAAALFYGRLFEIAPEVKPLFKGDMSLQGAKLMATLGLVVAGLNDLSKIVPAAESLARKHVAYGVKDAHYAPVGAALIWTLERGLGPDFTPETKDAWVEAYGILSSVMIAASAEAPVPAE</sequence>
<dbReference type="GO" id="GO:0071500">
    <property type="term" value="P:cellular response to nitrosative stress"/>
    <property type="evidence" value="ECO:0007669"/>
    <property type="project" value="TreeGrafter"/>
</dbReference>